<evidence type="ECO:0000313" key="3">
    <source>
        <dbReference type="Proteomes" id="UP000282076"/>
    </source>
</evidence>
<proteinExistence type="predicted"/>
<protein>
    <submittedName>
        <fullName evidence="2">Uncharacterized protein</fullName>
    </submittedName>
</protein>
<name>A0A494XIP5_9BACL</name>
<dbReference type="OrthoDB" id="2560869at2"/>
<dbReference type="EMBL" id="RBZM01000010">
    <property type="protein sequence ID" value="RKP47964.1"/>
    <property type="molecule type" value="Genomic_DNA"/>
</dbReference>
<dbReference type="AlphaFoldDB" id="A0A494XIP5"/>
<evidence type="ECO:0000256" key="1">
    <source>
        <dbReference type="SAM" id="SignalP"/>
    </source>
</evidence>
<dbReference type="Proteomes" id="UP000282076">
    <property type="component" value="Unassembled WGS sequence"/>
</dbReference>
<evidence type="ECO:0000313" key="2">
    <source>
        <dbReference type="EMBL" id="RKP47964.1"/>
    </source>
</evidence>
<feature type="signal peptide" evidence="1">
    <location>
        <begin position="1"/>
        <end position="25"/>
    </location>
</feature>
<keyword evidence="1" id="KW-0732">Signal</keyword>
<dbReference type="PROSITE" id="PS51257">
    <property type="entry name" value="PROKAR_LIPOPROTEIN"/>
    <property type="match status" value="1"/>
</dbReference>
<reference evidence="2 3" key="1">
    <citation type="submission" date="2018-10" db="EMBL/GenBank/DDBJ databases">
        <title>Cohnella sp. M2MS4P-1, whole genome shotgun sequence.</title>
        <authorList>
            <person name="Tuo L."/>
        </authorList>
    </citation>
    <scope>NUCLEOTIDE SEQUENCE [LARGE SCALE GENOMIC DNA]</scope>
    <source>
        <strain evidence="2 3">M2MS4P-1</strain>
    </source>
</reference>
<sequence length="287" mass="31593">MIKKPAILALLTTTTLLLGSCSANSGNGAERVDADKAASATSIGVRSSSESMLPTGFSMNALQDAFEEYVNYRLWFYPAKVVGNDSGFDALIGRTIDVEVRIYTDDEGVRRVYGHTSNSERLAIFAMKEGIVYCAGQAGKEEPQWPQGDYETIDTFSIEVGQPHKPNYGTSARKEKMIAAAEAYDKAFCQDMIRGEGAEEWQGSKVYLADFYEYEEAAISWIVRRDGYAWLAPVHLAEKNGEFETTGLKGFGIEKIYGLDPNDSGRYMFESLINGAAKQFTCGSEDS</sequence>
<keyword evidence="3" id="KW-1185">Reference proteome</keyword>
<gene>
    <name evidence="2" type="ORF">D7Z26_22415</name>
</gene>
<accession>A0A494XIP5</accession>
<dbReference type="RefSeq" id="WP_147423887.1">
    <property type="nucleotide sequence ID" value="NZ_RBZM01000010.1"/>
</dbReference>
<comment type="caution">
    <text evidence="2">The sequence shown here is derived from an EMBL/GenBank/DDBJ whole genome shotgun (WGS) entry which is preliminary data.</text>
</comment>
<feature type="chain" id="PRO_5038349462" evidence="1">
    <location>
        <begin position="26"/>
        <end position="287"/>
    </location>
</feature>
<organism evidence="2 3">
    <name type="scientific">Cohnella endophytica</name>
    <dbReference type="NCBI Taxonomy" id="2419778"/>
    <lineage>
        <taxon>Bacteria</taxon>
        <taxon>Bacillati</taxon>
        <taxon>Bacillota</taxon>
        <taxon>Bacilli</taxon>
        <taxon>Bacillales</taxon>
        <taxon>Paenibacillaceae</taxon>
        <taxon>Cohnella</taxon>
    </lineage>
</organism>